<name>A0ACC3BNB9_PYRYE</name>
<gene>
    <name evidence="1" type="ORF">I4F81_002020</name>
</gene>
<protein>
    <submittedName>
        <fullName evidence="1">Uncharacterized protein</fullName>
    </submittedName>
</protein>
<evidence type="ECO:0000313" key="2">
    <source>
        <dbReference type="Proteomes" id="UP000798662"/>
    </source>
</evidence>
<keyword evidence="2" id="KW-1185">Reference proteome</keyword>
<accession>A0ACC3BNB9</accession>
<organism evidence="1 2">
    <name type="scientific">Pyropia yezoensis</name>
    <name type="common">Susabi-nori</name>
    <name type="synonym">Porphyra yezoensis</name>
    <dbReference type="NCBI Taxonomy" id="2788"/>
    <lineage>
        <taxon>Eukaryota</taxon>
        <taxon>Rhodophyta</taxon>
        <taxon>Bangiophyceae</taxon>
        <taxon>Bangiales</taxon>
        <taxon>Bangiaceae</taxon>
        <taxon>Pyropia</taxon>
    </lineage>
</organism>
<reference evidence="1" key="1">
    <citation type="submission" date="2019-11" db="EMBL/GenBank/DDBJ databases">
        <title>Nori genome reveals adaptations in red seaweeds to the harsh intertidal environment.</title>
        <authorList>
            <person name="Wang D."/>
            <person name="Mao Y."/>
        </authorList>
    </citation>
    <scope>NUCLEOTIDE SEQUENCE</scope>
    <source>
        <tissue evidence="1">Gametophyte</tissue>
    </source>
</reference>
<dbReference type="Proteomes" id="UP000798662">
    <property type="component" value="Chromosome 1"/>
</dbReference>
<proteinExistence type="predicted"/>
<sequence>MTTTFQCAKVEEVAELLAGAFHVSVAALDISTRVTSSKHILNQPADVNAELVKKALNPDAKQWSWLARNVVLRSSLALGSPATSVLCPKELSIADVGAIAEATAQLTTVEAPMPQGCTSVATRGAPGNGTIIEMIEWSWSNVHVADPDFHLVSRLLSNGFLGGSKDGGAAATSLSDGGAPVTLLATPARGGRPPTSPANRGTSAGGQSGRGTKRAEAEPVVSSPTSVRKLRHRKAAAKYARTLEVAASILVEQEQRATVVRPPLVVGRVKPFCKWPFGGVVVFAQFPFLLDPTSKKTATWTAYCKKVLILKKGGRYEIVFKPKKVPTEASVGRQNGNEPLVGAGDSVAASAAAVGADVVPAAGTAGGRAAEGAGAFAGENEGVQVPDEESDDDEEVGPAAATVAHPGHQVRASVVRRSTPPAAPVGPAGEEAGAAEDESEVVGRSSGGASMTSSGGTPLVGAGDPTSSAGGATATPTDSWDATDFAVADLFEDDPDASVPEFSPLPDTLQGHFITTLEKSKAWGTPEDDEQVEWSVITRSPPSCFTLVCTFASSMDLGRSQSLPCGTHRSSNMVTCAYPARDPRDEEAMELV</sequence>
<dbReference type="EMBL" id="CM020618">
    <property type="protein sequence ID" value="KAK1859424.1"/>
    <property type="molecule type" value="Genomic_DNA"/>
</dbReference>
<evidence type="ECO:0000313" key="1">
    <source>
        <dbReference type="EMBL" id="KAK1859424.1"/>
    </source>
</evidence>
<comment type="caution">
    <text evidence="1">The sequence shown here is derived from an EMBL/GenBank/DDBJ whole genome shotgun (WGS) entry which is preliminary data.</text>
</comment>